<comment type="subcellular location">
    <subcellularLocation>
        <location evidence="2 13">Mitochondrion inner membrane</location>
        <topology evidence="2 13">Single-pass membrane protein</topology>
    </subcellularLocation>
</comment>
<dbReference type="GO" id="GO:0005744">
    <property type="term" value="C:TIM23 mitochondrial import inner membrane translocase complex"/>
    <property type="evidence" value="ECO:0007669"/>
    <property type="project" value="UniProtKB-UniRule"/>
</dbReference>
<keyword evidence="5 13" id="KW-0812">Transmembrane</keyword>
<dbReference type="InterPro" id="IPR004274">
    <property type="entry name" value="FCP1_dom"/>
</dbReference>
<feature type="compositionally biased region" description="Basic and acidic residues" evidence="14">
    <location>
        <begin position="94"/>
        <end position="109"/>
    </location>
</feature>
<feature type="domain" description="FCP1 homology" evidence="15">
    <location>
        <begin position="364"/>
        <end position="508"/>
    </location>
</feature>
<evidence type="ECO:0000313" key="17">
    <source>
        <dbReference type="WBParaSite" id="PSAMB.scaffold4529size22773.g24579.t1"/>
    </source>
</evidence>
<proteinExistence type="inferred from homology"/>
<dbReference type="Pfam" id="PF03031">
    <property type="entry name" value="NIF"/>
    <property type="match status" value="1"/>
</dbReference>
<evidence type="ECO:0000313" key="16">
    <source>
        <dbReference type="Proteomes" id="UP000887566"/>
    </source>
</evidence>
<keyword evidence="8 13" id="KW-0809">Transit peptide</keyword>
<dbReference type="InterPro" id="IPR036412">
    <property type="entry name" value="HAD-like_sf"/>
</dbReference>
<dbReference type="CDD" id="cd07521">
    <property type="entry name" value="HAD_FCP1-like"/>
    <property type="match status" value="1"/>
</dbReference>
<dbReference type="WBParaSite" id="PSAMB.scaffold4529size22773.g24579.t1">
    <property type="protein sequence ID" value="PSAMB.scaffold4529size22773.g24579.t1"/>
    <property type="gene ID" value="PSAMB.scaffold4529size22773.g24579"/>
</dbReference>
<dbReference type="FunFam" id="3.40.50.1000:FF:000019">
    <property type="entry name" value="Mitochondrial import inner membrane translocase subunit TIM50"/>
    <property type="match status" value="1"/>
</dbReference>
<dbReference type="PANTHER" id="PTHR12210">
    <property type="entry name" value="DULLARD PROTEIN PHOSPHATASE"/>
    <property type="match status" value="1"/>
</dbReference>
<feature type="region of interest" description="Disordered" evidence="14">
    <location>
        <begin position="94"/>
        <end position="271"/>
    </location>
</feature>
<feature type="compositionally biased region" description="Low complexity" evidence="14">
    <location>
        <begin position="136"/>
        <end position="175"/>
    </location>
</feature>
<dbReference type="PROSITE" id="PS50969">
    <property type="entry name" value="FCP1"/>
    <property type="match status" value="1"/>
</dbReference>
<keyword evidence="7 13" id="KW-0653">Protein transport</keyword>
<dbReference type="SUPFAM" id="SSF56784">
    <property type="entry name" value="HAD-like"/>
    <property type="match status" value="1"/>
</dbReference>
<dbReference type="InterPro" id="IPR050365">
    <property type="entry name" value="TIM50"/>
</dbReference>
<sequence length="572" mass="65544">MSRTGLLFIRRVVAGRPLRPAIQSALLHCASTSHKLPTTQRACWSTSRAMLSTDMTQLMRRRQIPLLCSGWRQQSQCFSSKSDDHDFSSQLIHETREGSNPLERADRPSVFRSQAKTTSASETRSPYRVEGKAQFSSASSSGQGNSSSSATPFSHISKSSFSKDSSESPPKSENSAPIVEEITWSDATTIGSKSDKLTDKPPSKRDEKKTIELDKKAAEDEEKEAVEEKKKVAEEGKKAVVDEKKAFVGERSEHAKKTEDGPKSDDDHKELEEKRKRLEKTNRNTKRAFMVFATIIVVGGACFVLYYAIPERDNQGNWTQDEFSRYPIPLSNLYRVLHQVNLWKDYVKEPSREDLLPPPLPAPYIQPKYTLVIELKNVLLAPEWSYSTGWRFKKRPAIEYFLDTVGYPNFEVVIYTSEPSMTAAPLVDSFDPKQRIMYRCYRDCTKYMKGHHVKDLEKLRRDMSKVIMMDHDPQSFQLNPENALRIPSWNGDMNDTALVDLAELLKTIYLSDVDDVRPTLQYYSQFDDPAKEFRRRATFLAQQELEQKKSTESQYSMVKNYAGRLFGYRRHS</sequence>
<keyword evidence="10 13" id="KW-0811">Translocation</keyword>
<evidence type="ECO:0000256" key="9">
    <source>
        <dbReference type="ARBA" id="ARBA00022989"/>
    </source>
</evidence>
<comment type="subunit">
    <text evidence="13">Component of the TIM23 complex.</text>
</comment>
<dbReference type="Proteomes" id="UP000887566">
    <property type="component" value="Unplaced"/>
</dbReference>
<evidence type="ECO:0000256" key="8">
    <source>
        <dbReference type="ARBA" id="ARBA00022946"/>
    </source>
</evidence>
<evidence type="ECO:0000256" key="2">
    <source>
        <dbReference type="ARBA" id="ARBA00004434"/>
    </source>
</evidence>
<dbReference type="Gene3D" id="3.40.50.1000">
    <property type="entry name" value="HAD superfamily/HAD-like"/>
    <property type="match status" value="1"/>
</dbReference>
<evidence type="ECO:0000256" key="13">
    <source>
        <dbReference type="RuleBase" id="RU365079"/>
    </source>
</evidence>
<keyword evidence="11 13" id="KW-0496">Mitochondrion</keyword>
<keyword evidence="12 13" id="KW-0472">Membrane</keyword>
<feature type="transmembrane region" description="Helical" evidence="13">
    <location>
        <begin position="288"/>
        <end position="309"/>
    </location>
</feature>
<evidence type="ECO:0000256" key="1">
    <source>
        <dbReference type="ARBA" id="ARBA00002959"/>
    </source>
</evidence>
<evidence type="ECO:0000259" key="15">
    <source>
        <dbReference type="PROSITE" id="PS50969"/>
    </source>
</evidence>
<comment type="similarity">
    <text evidence="3 13">Belongs to the TIM50 family.</text>
</comment>
<evidence type="ECO:0000256" key="7">
    <source>
        <dbReference type="ARBA" id="ARBA00022927"/>
    </source>
</evidence>
<evidence type="ECO:0000256" key="3">
    <source>
        <dbReference type="ARBA" id="ARBA00006344"/>
    </source>
</evidence>
<organism evidence="16 17">
    <name type="scientific">Plectus sambesii</name>
    <dbReference type="NCBI Taxonomy" id="2011161"/>
    <lineage>
        <taxon>Eukaryota</taxon>
        <taxon>Metazoa</taxon>
        <taxon>Ecdysozoa</taxon>
        <taxon>Nematoda</taxon>
        <taxon>Chromadorea</taxon>
        <taxon>Plectida</taxon>
        <taxon>Plectina</taxon>
        <taxon>Plectoidea</taxon>
        <taxon>Plectidae</taxon>
        <taxon>Plectus</taxon>
    </lineage>
</organism>
<feature type="compositionally biased region" description="Basic and acidic residues" evidence="14">
    <location>
        <begin position="226"/>
        <end position="271"/>
    </location>
</feature>
<feature type="compositionally biased region" description="Polar residues" evidence="14">
    <location>
        <begin position="111"/>
        <end position="124"/>
    </location>
</feature>
<reference evidence="17" key="1">
    <citation type="submission" date="2022-11" db="UniProtKB">
        <authorList>
            <consortium name="WormBaseParasite"/>
        </authorList>
    </citation>
    <scope>IDENTIFICATION</scope>
</reference>
<keyword evidence="16" id="KW-1185">Reference proteome</keyword>
<evidence type="ECO:0000256" key="12">
    <source>
        <dbReference type="ARBA" id="ARBA00023136"/>
    </source>
</evidence>
<keyword evidence="9 13" id="KW-1133">Transmembrane helix</keyword>
<evidence type="ECO:0000256" key="4">
    <source>
        <dbReference type="ARBA" id="ARBA00022448"/>
    </source>
</evidence>
<evidence type="ECO:0000256" key="14">
    <source>
        <dbReference type="SAM" id="MobiDB-lite"/>
    </source>
</evidence>
<evidence type="ECO:0000256" key="11">
    <source>
        <dbReference type="ARBA" id="ARBA00023128"/>
    </source>
</evidence>
<dbReference type="InterPro" id="IPR023214">
    <property type="entry name" value="HAD_sf"/>
</dbReference>
<name>A0A914WLW4_9BILA</name>
<evidence type="ECO:0000256" key="5">
    <source>
        <dbReference type="ARBA" id="ARBA00022692"/>
    </source>
</evidence>
<feature type="compositionally biased region" description="Basic and acidic residues" evidence="14">
    <location>
        <begin position="193"/>
        <end position="218"/>
    </location>
</feature>
<dbReference type="AlphaFoldDB" id="A0A914WLW4"/>
<dbReference type="GO" id="GO:0015031">
    <property type="term" value="P:protein transport"/>
    <property type="evidence" value="ECO:0007669"/>
    <property type="project" value="UniProtKB-KW"/>
</dbReference>
<dbReference type="SMART" id="SM00577">
    <property type="entry name" value="CPDc"/>
    <property type="match status" value="1"/>
</dbReference>
<evidence type="ECO:0000256" key="6">
    <source>
        <dbReference type="ARBA" id="ARBA00022792"/>
    </source>
</evidence>
<keyword evidence="6" id="KW-0999">Mitochondrion inner membrane</keyword>
<comment type="function">
    <text evidence="1 13">Essential component of the TIM23 complex, a complex that mediates the translocation of transit peptide-containing proteins across the mitochondrial inner membrane.</text>
</comment>
<protein>
    <recommendedName>
        <fullName evidence="13">Mitochondrial import inner membrane translocase subunit TIM50</fullName>
    </recommendedName>
</protein>
<accession>A0A914WLW4</accession>
<evidence type="ECO:0000256" key="10">
    <source>
        <dbReference type="ARBA" id="ARBA00023010"/>
    </source>
</evidence>
<keyword evidence="4 13" id="KW-0813">Transport</keyword>